<dbReference type="EnsemblPlants" id="AVESA.00010b.r2.3AG0440040.1">
    <property type="protein sequence ID" value="AVESA.00010b.r2.3AG0440040.1.CDS.1"/>
    <property type="gene ID" value="AVESA.00010b.r2.3AG0440040"/>
</dbReference>
<reference evidence="1" key="1">
    <citation type="submission" date="2021-05" db="EMBL/GenBank/DDBJ databases">
        <authorList>
            <person name="Scholz U."/>
            <person name="Mascher M."/>
            <person name="Fiebig A."/>
        </authorList>
    </citation>
    <scope>NUCLEOTIDE SEQUENCE [LARGE SCALE GENOMIC DNA]</scope>
</reference>
<protein>
    <submittedName>
        <fullName evidence="1">Uncharacterized protein</fullName>
    </submittedName>
</protein>
<reference evidence="1" key="2">
    <citation type="submission" date="2025-09" db="UniProtKB">
        <authorList>
            <consortium name="EnsemblPlants"/>
        </authorList>
    </citation>
    <scope>IDENTIFICATION</scope>
</reference>
<sequence length="102" mass="11301">MYEQGLILLLHLTTLGWGPCGVGPRGELLDIFLYFVSGVLHLISSAVLGSDHALLGPKTLEEYFPFFGYVWKDRNKMTTVSGIHLILLGLGSFLLLKTIYFG</sequence>
<name>A0ACD5VF61_AVESA</name>
<proteinExistence type="predicted"/>
<evidence type="ECO:0000313" key="1">
    <source>
        <dbReference type="EnsemblPlants" id="AVESA.00010b.r2.3AG0440040.1.CDS.1"/>
    </source>
</evidence>
<evidence type="ECO:0000313" key="2">
    <source>
        <dbReference type="Proteomes" id="UP001732700"/>
    </source>
</evidence>
<keyword evidence="2" id="KW-1185">Reference proteome</keyword>
<dbReference type="Proteomes" id="UP001732700">
    <property type="component" value="Chromosome 3A"/>
</dbReference>
<accession>A0ACD5VF61</accession>
<organism evidence="1 2">
    <name type="scientific">Avena sativa</name>
    <name type="common">Oat</name>
    <dbReference type="NCBI Taxonomy" id="4498"/>
    <lineage>
        <taxon>Eukaryota</taxon>
        <taxon>Viridiplantae</taxon>
        <taxon>Streptophyta</taxon>
        <taxon>Embryophyta</taxon>
        <taxon>Tracheophyta</taxon>
        <taxon>Spermatophyta</taxon>
        <taxon>Magnoliopsida</taxon>
        <taxon>Liliopsida</taxon>
        <taxon>Poales</taxon>
        <taxon>Poaceae</taxon>
        <taxon>BOP clade</taxon>
        <taxon>Pooideae</taxon>
        <taxon>Poodae</taxon>
        <taxon>Poeae</taxon>
        <taxon>Poeae Chloroplast Group 1 (Aveneae type)</taxon>
        <taxon>Aveninae</taxon>
        <taxon>Avena</taxon>
    </lineage>
</organism>